<accession>A0A1W1HZM4</accession>
<keyword evidence="2" id="KW-1185">Reference proteome</keyword>
<dbReference type="RefSeq" id="WP_080884939.1">
    <property type="nucleotide sequence ID" value="NZ_LT828648.1"/>
</dbReference>
<dbReference type="AlphaFoldDB" id="A0A1W1HZM4"/>
<proteinExistence type="predicted"/>
<dbReference type="EMBL" id="LT828648">
    <property type="protein sequence ID" value="SLM46210.1"/>
    <property type="molecule type" value="Genomic_DNA"/>
</dbReference>
<evidence type="ECO:0000313" key="1">
    <source>
        <dbReference type="EMBL" id="SLM46210.1"/>
    </source>
</evidence>
<dbReference type="KEGG" id="nja:NSJP_0038"/>
<dbReference type="Proteomes" id="UP000192042">
    <property type="component" value="Chromosome I"/>
</dbReference>
<evidence type="ECO:0000313" key="2">
    <source>
        <dbReference type="Proteomes" id="UP000192042"/>
    </source>
</evidence>
<dbReference type="STRING" id="1325564.NSJP_0038"/>
<dbReference type="OrthoDB" id="9964339at2"/>
<sequence length="68" mass="7302">MAFDPANPPIWLRKLHVTAAQISPDDYPSTPEEGILECCRLSDAHMALSKAFAAALFSESSGAEAEQP</sequence>
<reference evidence="1 2" key="1">
    <citation type="submission" date="2017-03" db="EMBL/GenBank/DDBJ databases">
        <authorList>
            <person name="Afonso C.L."/>
            <person name="Miller P.J."/>
            <person name="Scott M.A."/>
            <person name="Spackman E."/>
            <person name="Goraichik I."/>
            <person name="Dimitrov K.M."/>
            <person name="Suarez D.L."/>
            <person name="Swayne D.E."/>
        </authorList>
    </citation>
    <scope>NUCLEOTIDE SEQUENCE [LARGE SCALE GENOMIC DNA]</scope>
    <source>
        <strain evidence="1">Genome sequencing of Nitrospira japonica strain NJ11</strain>
    </source>
</reference>
<gene>
    <name evidence="1" type="ORF">NSJP_0038</name>
</gene>
<name>A0A1W1HZM4_9BACT</name>
<protein>
    <submittedName>
        <fullName evidence="1">Uncharacterized protein</fullName>
    </submittedName>
</protein>
<organism evidence="1 2">
    <name type="scientific">Nitrospira japonica</name>
    <dbReference type="NCBI Taxonomy" id="1325564"/>
    <lineage>
        <taxon>Bacteria</taxon>
        <taxon>Pseudomonadati</taxon>
        <taxon>Nitrospirota</taxon>
        <taxon>Nitrospiria</taxon>
        <taxon>Nitrospirales</taxon>
        <taxon>Nitrospiraceae</taxon>
        <taxon>Nitrospira</taxon>
    </lineage>
</organism>